<dbReference type="RefSeq" id="WP_344539187.1">
    <property type="nucleotide sequence ID" value="NZ_BAAATD010000002.1"/>
</dbReference>
<dbReference type="InterPro" id="IPR013078">
    <property type="entry name" value="His_Pase_superF_clade-1"/>
</dbReference>
<dbReference type="SUPFAM" id="SSF53254">
    <property type="entry name" value="Phosphoglycerate mutase-like"/>
    <property type="match status" value="1"/>
</dbReference>
<reference evidence="2 3" key="1">
    <citation type="journal article" date="2019" name="Int. J. Syst. Evol. Microbiol.">
        <title>The Global Catalogue of Microorganisms (GCM) 10K type strain sequencing project: providing services to taxonomists for standard genome sequencing and annotation.</title>
        <authorList>
            <consortium name="The Broad Institute Genomics Platform"/>
            <consortium name="The Broad Institute Genome Sequencing Center for Infectious Disease"/>
            <person name="Wu L."/>
            <person name="Ma J."/>
        </authorList>
    </citation>
    <scope>NUCLEOTIDE SEQUENCE [LARGE SCALE GENOMIC DNA]</scope>
    <source>
        <strain evidence="2 3">JCM 6833</strain>
    </source>
</reference>
<dbReference type="Proteomes" id="UP001501509">
    <property type="component" value="Unassembled WGS sequence"/>
</dbReference>
<accession>A0ABN3PI02</accession>
<comment type="caution">
    <text evidence="2">The sequence shown here is derived from an EMBL/GenBank/DDBJ whole genome shotgun (WGS) entry which is preliminary data.</text>
</comment>
<feature type="compositionally biased region" description="Basic and acidic residues" evidence="1">
    <location>
        <begin position="1"/>
        <end position="10"/>
    </location>
</feature>
<protein>
    <submittedName>
        <fullName evidence="2">Histidine phosphatase family protein</fullName>
    </submittedName>
</protein>
<proteinExistence type="predicted"/>
<organism evidence="2 3">
    <name type="scientific">Actinomadura fulvescens</name>
    <dbReference type="NCBI Taxonomy" id="46160"/>
    <lineage>
        <taxon>Bacteria</taxon>
        <taxon>Bacillati</taxon>
        <taxon>Actinomycetota</taxon>
        <taxon>Actinomycetes</taxon>
        <taxon>Streptosporangiales</taxon>
        <taxon>Thermomonosporaceae</taxon>
        <taxon>Actinomadura</taxon>
    </lineage>
</organism>
<sequence length="234" mass="25348">MASNDDRTEYRQTPYAPPPGATEILLVRHGTSEPARPGRPFPLVDGHGDPGLAPEGREQAERLGDRLSKIRLDAVYVTSLRRTAQTAAPLLRSTGIEPRVEKDLREVHLGEWEGGLFRKMIQENGPIARRFWAEERWDAIPGGEPSEAFAARVRGAVDRIAAAHPDGRVAVFTHGGVIAQALALAGGSRPFAFLGADNGSISQLVVVGGLWSVRRFNDTAHFESDLDAGFTPLS</sequence>
<gene>
    <name evidence="2" type="ORF">GCM10010411_15870</name>
</gene>
<dbReference type="PANTHER" id="PTHR48100">
    <property type="entry name" value="BROAD-SPECIFICITY PHOSPHATASE YOR283W-RELATED"/>
    <property type="match status" value="1"/>
</dbReference>
<dbReference type="Pfam" id="PF00300">
    <property type="entry name" value="His_Phos_1"/>
    <property type="match status" value="1"/>
</dbReference>
<dbReference type="PANTHER" id="PTHR48100:SF1">
    <property type="entry name" value="HISTIDINE PHOSPHATASE FAMILY PROTEIN-RELATED"/>
    <property type="match status" value="1"/>
</dbReference>
<dbReference type="CDD" id="cd07067">
    <property type="entry name" value="HP_PGM_like"/>
    <property type="match status" value="1"/>
</dbReference>
<feature type="region of interest" description="Disordered" evidence="1">
    <location>
        <begin position="1"/>
        <end position="61"/>
    </location>
</feature>
<dbReference type="SMART" id="SM00855">
    <property type="entry name" value="PGAM"/>
    <property type="match status" value="1"/>
</dbReference>
<dbReference type="EMBL" id="BAAATD010000002">
    <property type="protein sequence ID" value="GAA2583973.1"/>
    <property type="molecule type" value="Genomic_DNA"/>
</dbReference>
<name>A0ABN3PI02_9ACTN</name>
<dbReference type="Gene3D" id="3.40.50.1240">
    <property type="entry name" value="Phosphoglycerate mutase-like"/>
    <property type="match status" value="1"/>
</dbReference>
<keyword evidence="3" id="KW-1185">Reference proteome</keyword>
<evidence type="ECO:0000313" key="2">
    <source>
        <dbReference type="EMBL" id="GAA2583973.1"/>
    </source>
</evidence>
<evidence type="ECO:0000313" key="3">
    <source>
        <dbReference type="Proteomes" id="UP001501509"/>
    </source>
</evidence>
<dbReference type="InterPro" id="IPR029033">
    <property type="entry name" value="His_PPase_superfam"/>
</dbReference>
<dbReference type="InterPro" id="IPR050275">
    <property type="entry name" value="PGM_Phosphatase"/>
</dbReference>
<evidence type="ECO:0000256" key="1">
    <source>
        <dbReference type="SAM" id="MobiDB-lite"/>
    </source>
</evidence>